<protein>
    <submittedName>
        <fullName evidence="2">Uncharacterized protein</fullName>
    </submittedName>
</protein>
<gene>
    <name evidence="2" type="ORF">GRF29_19g1778426</name>
</gene>
<sequence>MVTTSSTKKVTLKTYQQNENDKEAAQRKVAATKGANGGADTNTASSMVPTPDQVQAFVPPIVIAETTDTFMEQIKQVDDATRDIQAGVFLQVPTAEADYSQFVFEADGVLEAPAEEFSGIRYIVPSMIDMAIQQVVLIHKHPQVLYHPLNDPARHTIEAFMIEKMDDARSMLHRKARMSRIEEQRGYNIPVGRAAEYEDVVGMPEVSRDWMLQPVEVLIESVNLLPDLATDTSGTSSPVIYTPASTSPMNVVFPGDILATHVSDEGHVKFPAQLPVITDRRVPIPKSILEKVARQNRVGSATSPTSSSRTVSSGKLSQSSSPVKVSYAAALSGGSPNGPKKALGLPAYIPKALEKVFGKDRSE</sequence>
<name>A0AAN6RLQ6_9PLEO</name>
<comment type="caution">
    <text evidence="2">The sequence shown here is derived from an EMBL/GenBank/DDBJ whole genome shotgun (WGS) entry which is preliminary data.</text>
</comment>
<keyword evidence="3" id="KW-1185">Reference proteome</keyword>
<feature type="region of interest" description="Disordered" evidence="1">
    <location>
        <begin position="1"/>
        <end position="50"/>
    </location>
</feature>
<evidence type="ECO:0000313" key="2">
    <source>
        <dbReference type="EMBL" id="KAK3214959.1"/>
    </source>
</evidence>
<dbReference type="EMBL" id="WVTA01000003">
    <property type="protein sequence ID" value="KAK3214959.1"/>
    <property type="molecule type" value="Genomic_DNA"/>
</dbReference>
<feature type="compositionally biased region" description="Polar residues" evidence="1">
    <location>
        <begin position="39"/>
        <end position="48"/>
    </location>
</feature>
<evidence type="ECO:0000313" key="3">
    <source>
        <dbReference type="Proteomes" id="UP001280581"/>
    </source>
</evidence>
<evidence type="ECO:0000256" key="1">
    <source>
        <dbReference type="SAM" id="MobiDB-lite"/>
    </source>
</evidence>
<feature type="region of interest" description="Disordered" evidence="1">
    <location>
        <begin position="295"/>
        <end position="322"/>
    </location>
</feature>
<accession>A0AAN6RLQ6</accession>
<proteinExistence type="predicted"/>
<dbReference type="AlphaFoldDB" id="A0AAN6RLQ6"/>
<reference evidence="2 3" key="1">
    <citation type="submission" date="2021-02" db="EMBL/GenBank/DDBJ databases">
        <title>Genome assembly of Pseudopithomyces chartarum.</title>
        <authorList>
            <person name="Jauregui R."/>
            <person name="Singh J."/>
            <person name="Voisey C."/>
        </authorList>
    </citation>
    <scope>NUCLEOTIDE SEQUENCE [LARGE SCALE GENOMIC DNA]</scope>
    <source>
        <strain evidence="2 3">AGR01</strain>
    </source>
</reference>
<organism evidence="2 3">
    <name type="scientific">Pseudopithomyces chartarum</name>
    <dbReference type="NCBI Taxonomy" id="1892770"/>
    <lineage>
        <taxon>Eukaryota</taxon>
        <taxon>Fungi</taxon>
        <taxon>Dikarya</taxon>
        <taxon>Ascomycota</taxon>
        <taxon>Pezizomycotina</taxon>
        <taxon>Dothideomycetes</taxon>
        <taxon>Pleosporomycetidae</taxon>
        <taxon>Pleosporales</taxon>
        <taxon>Massarineae</taxon>
        <taxon>Didymosphaeriaceae</taxon>
        <taxon>Pseudopithomyces</taxon>
    </lineage>
</organism>
<dbReference type="Proteomes" id="UP001280581">
    <property type="component" value="Unassembled WGS sequence"/>
</dbReference>
<feature type="compositionally biased region" description="Low complexity" evidence="1">
    <location>
        <begin position="1"/>
        <end position="14"/>
    </location>
</feature>
<feature type="compositionally biased region" description="Low complexity" evidence="1">
    <location>
        <begin position="300"/>
        <end position="317"/>
    </location>
</feature>